<reference evidence="1 2" key="1">
    <citation type="journal article" date="2020" name="Int. J. Syst. Evol. Microbiol.">
        <title>Novel acetic acid bacteria from cider fermentations: Acetobacter conturbans sp. nov. and Acetobacter fallax sp. nov.</title>
        <authorList>
            <person name="Sombolestani A.S."/>
            <person name="Cleenwerck I."/>
            <person name="Cnockaert M."/>
            <person name="Borremans W."/>
            <person name="Wieme A.D."/>
            <person name="De Vuyst L."/>
            <person name="Vandamme P."/>
        </authorList>
    </citation>
    <scope>NUCLEOTIDE SEQUENCE [LARGE SCALE GENOMIC DNA]</scope>
    <source>
        <strain evidence="1 2">LMG 23848</strain>
    </source>
</reference>
<dbReference type="PANTHER" id="PTHR12126">
    <property type="entry name" value="NADH-UBIQUINONE OXIDOREDUCTASE 39 KDA SUBUNIT-RELATED"/>
    <property type="match status" value="1"/>
</dbReference>
<protein>
    <submittedName>
        <fullName evidence="1">NADH-ubiquinone oxidoreductase</fullName>
    </submittedName>
</protein>
<dbReference type="SUPFAM" id="SSF51735">
    <property type="entry name" value="NAD(P)-binding Rossmann-fold domains"/>
    <property type="match status" value="1"/>
</dbReference>
<accession>A0ABX0KI05</accession>
<evidence type="ECO:0000313" key="1">
    <source>
        <dbReference type="EMBL" id="NHO39714.1"/>
    </source>
</evidence>
<keyword evidence="2" id="KW-1185">Reference proteome</keyword>
<dbReference type="Proteomes" id="UP000657200">
    <property type="component" value="Unassembled WGS sequence"/>
</dbReference>
<dbReference type="InterPro" id="IPR036291">
    <property type="entry name" value="NAD(P)-bd_dom_sf"/>
</dbReference>
<comment type="caution">
    <text evidence="1">The sequence shown here is derived from an EMBL/GenBank/DDBJ whole genome shotgun (WGS) entry which is preliminary data.</text>
</comment>
<evidence type="ECO:0000313" key="2">
    <source>
        <dbReference type="Proteomes" id="UP000657200"/>
    </source>
</evidence>
<sequence length="289" mass="30805">MPRLLAAPLTVHVLGASGRSGRAVCHALAAQGTRVVPIIRNPAKATGMDSPRIADLSGPTAPLRTALADATHIVCTAHARNIPALLAAAPPTAQLVCLGSTRRFTRWPDAHGNGVLLGERALLASGRKGVILHPTMIYGAQGENNVQRLAALLRYLPLAPLPDGGRALVQPIWQGDVTASILAALNIPWDGPHSLIIAGRDAVPYWQFTRMVAQAAGLRPRPTVRLPAWLLMPFAQVFAHVPGLPRIGKDEIRRLLENKNFDIGPMQATLGITPIGLPEGLRRTFTPQA</sequence>
<dbReference type="RefSeq" id="WP_173568010.1">
    <property type="nucleotide sequence ID" value="NZ_WOTE01000004.1"/>
</dbReference>
<dbReference type="EMBL" id="WOTE01000004">
    <property type="protein sequence ID" value="NHO39714.1"/>
    <property type="molecule type" value="Genomic_DNA"/>
</dbReference>
<dbReference type="InterPro" id="IPR051207">
    <property type="entry name" value="ComplexI_NDUFA9_subunit"/>
</dbReference>
<proteinExistence type="predicted"/>
<name>A0ABX0KI05_9PROT</name>
<dbReference type="PANTHER" id="PTHR12126:SF11">
    <property type="entry name" value="NADH DEHYDROGENASE [UBIQUINONE] 1 ALPHA SUBCOMPLEX SUBUNIT 9, MITOCHONDRIAL"/>
    <property type="match status" value="1"/>
</dbReference>
<gene>
    <name evidence="1" type="ORF">GOB80_08450</name>
</gene>
<dbReference type="Gene3D" id="3.40.50.720">
    <property type="entry name" value="NAD(P)-binding Rossmann-like Domain"/>
    <property type="match status" value="2"/>
</dbReference>
<organism evidence="1 2">
    <name type="scientific">Acetobacter ghanensis</name>
    <dbReference type="NCBI Taxonomy" id="431306"/>
    <lineage>
        <taxon>Bacteria</taxon>
        <taxon>Pseudomonadati</taxon>
        <taxon>Pseudomonadota</taxon>
        <taxon>Alphaproteobacteria</taxon>
        <taxon>Acetobacterales</taxon>
        <taxon>Acetobacteraceae</taxon>
        <taxon>Acetobacter</taxon>
    </lineage>
</organism>